<name>A0A7X3G8M5_9STRE</name>
<evidence type="ECO:0000256" key="1">
    <source>
        <dbReference type="SAM" id="Coils"/>
    </source>
</evidence>
<feature type="coiled-coil region" evidence="1">
    <location>
        <begin position="66"/>
        <end position="119"/>
    </location>
</feature>
<dbReference type="EMBL" id="WSRS01000034">
    <property type="protein sequence ID" value="MVX58967.1"/>
    <property type="molecule type" value="Genomic_DNA"/>
</dbReference>
<evidence type="ECO:0000313" key="2">
    <source>
        <dbReference type="EMBL" id="MVX58967.1"/>
    </source>
</evidence>
<dbReference type="Proteomes" id="UP000461595">
    <property type="component" value="Unassembled WGS sequence"/>
</dbReference>
<organism evidence="2 3">
    <name type="scientific">Streptococcus danieliae</name>
    <dbReference type="NCBI Taxonomy" id="747656"/>
    <lineage>
        <taxon>Bacteria</taxon>
        <taxon>Bacillati</taxon>
        <taxon>Bacillota</taxon>
        <taxon>Bacilli</taxon>
        <taxon>Lactobacillales</taxon>
        <taxon>Streptococcaceae</taxon>
        <taxon>Streptococcus</taxon>
    </lineage>
</organism>
<comment type="caution">
    <text evidence="2">The sequence shown here is derived from an EMBL/GenBank/DDBJ whole genome shotgun (WGS) entry which is preliminary data.</text>
</comment>
<protein>
    <submittedName>
        <fullName evidence="2">Uncharacterized protein</fullName>
    </submittedName>
</protein>
<dbReference type="AlphaFoldDB" id="A0A7X3G8M5"/>
<gene>
    <name evidence="2" type="ORF">E5983_04810</name>
</gene>
<proteinExistence type="predicted"/>
<sequence length="218" mass="24814">MTRKRKIELFLAVILAITTMGLLIANESFSKNKQELEDRLLGEKAAIVTLDTKQKKDETLLKAIQNGQAKKDYEQLEERKKAAFEVYYKLSKELLSAEKEKKERGVEKLREEIDNVMVLGESRGLFLYRGSNWQMVLNRKIPDFTFTVQAADTISIVDGEGRTVVLMKVWYDEEQERFQLLSMIKTLEWLAPTDVFVPGSGEVGVLSSGEEVKGGDSQ</sequence>
<reference evidence="2 3" key="1">
    <citation type="submission" date="2019-12" db="EMBL/GenBank/DDBJ databases">
        <title>Microbes associate with the intestines of laboratory mice.</title>
        <authorList>
            <person name="Navarre W."/>
            <person name="Wong E."/>
        </authorList>
    </citation>
    <scope>NUCLEOTIDE SEQUENCE [LARGE SCALE GENOMIC DNA]</scope>
    <source>
        <strain evidence="2 3">NM51_B2-22</strain>
    </source>
</reference>
<dbReference type="RefSeq" id="WP_160332775.1">
    <property type="nucleotide sequence ID" value="NZ_WSRS01000034.1"/>
</dbReference>
<accession>A0A7X3G8M5</accession>
<keyword evidence="1" id="KW-0175">Coiled coil</keyword>
<evidence type="ECO:0000313" key="3">
    <source>
        <dbReference type="Proteomes" id="UP000461595"/>
    </source>
</evidence>